<organism evidence="1 2">
    <name type="scientific">Algoriphagus aquimarinus</name>
    <dbReference type="NCBI Taxonomy" id="237018"/>
    <lineage>
        <taxon>Bacteria</taxon>
        <taxon>Pseudomonadati</taxon>
        <taxon>Bacteroidota</taxon>
        <taxon>Cytophagia</taxon>
        <taxon>Cytophagales</taxon>
        <taxon>Cyclobacteriaceae</taxon>
        <taxon>Algoriphagus</taxon>
    </lineage>
</organism>
<protein>
    <recommendedName>
        <fullName evidence="3">HNH endonuclease</fullName>
    </recommendedName>
</protein>
<dbReference type="EMBL" id="FOKK01000027">
    <property type="protein sequence ID" value="SFB59832.1"/>
    <property type="molecule type" value="Genomic_DNA"/>
</dbReference>
<dbReference type="AlphaFoldDB" id="A0A1I1CCI8"/>
<evidence type="ECO:0000313" key="1">
    <source>
        <dbReference type="EMBL" id="SFB59832.1"/>
    </source>
</evidence>
<reference evidence="1 2" key="1">
    <citation type="submission" date="2016-10" db="EMBL/GenBank/DDBJ databases">
        <authorList>
            <person name="de Groot N.N."/>
        </authorList>
    </citation>
    <scope>NUCLEOTIDE SEQUENCE [LARGE SCALE GENOMIC DNA]</scope>
    <source>
        <strain evidence="1 2">DSM 23399</strain>
    </source>
</reference>
<dbReference type="RefSeq" id="WP_092901615.1">
    <property type="nucleotide sequence ID" value="NZ_FOKK01000027.1"/>
</dbReference>
<sequence length="159" mass="19255">MTIEQQKFLHLAVVKCIPYSEIEQELGISRKIFSPWWNELKEERLELTKIRVIWKSKCPELSYEDFSHWYQNTDKKCFYCDLTEAEMQILWEKDPALTKRTRGRVLEIDRVSPNKDYYDFTNLVFACYWCNNAKTDTFTGEEFKKVGRVFAEIWKERLK</sequence>
<proteinExistence type="predicted"/>
<dbReference type="STRING" id="237018.SAMN04489723_12721"/>
<accession>A0A1I1CCI8</accession>
<name>A0A1I1CCI8_9BACT</name>
<dbReference type="OrthoDB" id="839292at2"/>
<gene>
    <name evidence="1" type="ORF">SAMN04489723_12721</name>
</gene>
<dbReference type="Proteomes" id="UP000198790">
    <property type="component" value="Unassembled WGS sequence"/>
</dbReference>
<evidence type="ECO:0008006" key="3">
    <source>
        <dbReference type="Google" id="ProtNLM"/>
    </source>
</evidence>
<evidence type="ECO:0000313" key="2">
    <source>
        <dbReference type="Proteomes" id="UP000198790"/>
    </source>
</evidence>
<dbReference type="Gene3D" id="3.30.40.220">
    <property type="match status" value="1"/>
</dbReference>
<keyword evidence="2" id="KW-1185">Reference proteome</keyword>